<sequence>MAAETETFAFQAEINQLLSLIINTFYSNKEIFLRELISNSSDALDKIRFEGLTDKSKLESQPELFIHIIPDKTNNTLTIIDSGVGMTKADLVNNLGTIARSGTKEFMEALAAGADVSMIGQFGVGFYSAYLVAERVVVTTKHNDDEQYVWESQAGGSFTVTLDTSGEVLGRGTKITLFLKEDQLEYLEERRLKDLVKKHSEFISYPISLWVEKTTEKEISDDEDEEDKKEDEEGKIEEVDEDKEKAEKKKKKIKEVSHEWDLVNKQKPIWMRKPEEITKEEYAAFYKSLTNDWEEHLAVKHFSVEGQLEFKAVLFVPKRAPFDLFDTKKKPNNIKLYVRRVFIMDNCEELMPEYLSFVKGIVDSEDLPLNISRETLQQNKILKVIRKNLVKKCIELIFEIAENKEDYNKFYEAFSKNLKLGIHEDSQNRTKIAELLRYHSTKSGDEMTSLKDYVTRMKEGQNDIYYITGESKKAVENSPFLEKLKKKGIEVLYMVDAIDEYAIGQLKEFEGKKLVSATKEGLKLDESEDEKKKKEELKEKFEGLCKVIKDVLGDKVEKVVVSDRVVDSPCCLVTGEYGWTANMERIMKAQALRDSSMAGYMSSKKTMEINPENPIMEELRKRADADKNDKSVKDLVMLLFETSLLTSGFSLDDPNTFGNRIHRMLKLGLSIDEDAGGDDVDMPALEEVDADTDGSKMEEVD</sequence>
<evidence type="ECO:0000256" key="5">
    <source>
        <dbReference type="ARBA" id="ARBA00022840"/>
    </source>
</evidence>
<dbReference type="EMBL" id="JAVIJP010000103">
    <property type="protein sequence ID" value="KAL3614732.1"/>
    <property type="molecule type" value="Genomic_DNA"/>
</dbReference>
<dbReference type="InterPro" id="IPR036890">
    <property type="entry name" value="HATPase_C_sf"/>
</dbReference>
<feature type="binding site" evidence="8">
    <location>
        <position position="35"/>
    </location>
    <ligand>
        <name>ATP</name>
        <dbReference type="ChEBI" id="CHEBI:30616"/>
    </ligand>
</feature>
<evidence type="ECO:0000259" key="10">
    <source>
        <dbReference type="SMART" id="SM00387"/>
    </source>
</evidence>
<dbReference type="SMART" id="SM00387">
    <property type="entry name" value="HATPase_c"/>
    <property type="match status" value="1"/>
</dbReference>
<evidence type="ECO:0000313" key="12">
    <source>
        <dbReference type="Proteomes" id="UP001632038"/>
    </source>
</evidence>
<dbReference type="InterPro" id="IPR001404">
    <property type="entry name" value="Hsp90_fam"/>
</dbReference>
<keyword evidence="4 8" id="KW-0547">Nucleotide-binding</keyword>
<dbReference type="AlphaFoldDB" id="A0ABD3BCZ8"/>
<dbReference type="InterPro" id="IPR020575">
    <property type="entry name" value="Hsp90_N"/>
</dbReference>
<feature type="compositionally biased region" description="Acidic residues" evidence="9">
    <location>
        <begin position="219"/>
        <end position="241"/>
    </location>
</feature>
<organism evidence="11 12">
    <name type="scientific">Castilleja foliolosa</name>
    <dbReference type="NCBI Taxonomy" id="1961234"/>
    <lineage>
        <taxon>Eukaryota</taxon>
        <taxon>Viridiplantae</taxon>
        <taxon>Streptophyta</taxon>
        <taxon>Embryophyta</taxon>
        <taxon>Tracheophyta</taxon>
        <taxon>Spermatophyta</taxon>
        <taxon>Magnoliopsida</taxon>
        <taxon>eudicotyledons</taxon>
        <taxon>Gunneridae</taxon>
        <taxon>Pentapetalae</taxon>
        <taxon>asterids</taxon>
        <taxon>lamiids</taxon>
        <taxon>Lamiales</taxon>
        <taxon>Orobanchaceae</taxon>
        <taxon>Pedicularideae</taxon>
        <taxon>Castillejinae</taxon>
        <taxon>Castilleja</taxon>
    </lineage>
</organism>
<dbReference type="Proteomes" id="UP001632038">
    <property type="component" value="Unassembled WGS sequence"/>
</dbReference>
<feature type="binding site" evidence="8">
    <location>
        <position position="81"/>
    </location>
    <ligand>
        <name>ATP</name>
        <dbReference type="ChEBI" id="CHEBI:30616"/>
    </ligand>
</feature>
<reference evidence="12" key="1">
    <citation type="journal article" date="2024" name="IScience">
        <title>Strigolactones Initiate the Formation of Haustorium-like Structures in Castilleja.</title>
        <authorList>
            <person name="Buerger M."/>
            <person name="Peterson D."/>
            <person name="Chory J."/>
        </authorList>
    </citation>
    <scope>NUCLEOTIDE SEQUENCE [LARGE SCALE GENOMIC DNA]</scope>
</reference>
<accession>A0ABD3BCZ8</accession>
<evidence type="ECO:0000256" key="2">
    <source>
        <dbReference type="ARBA" id="ARBA00008239"/>
    </source>
</evidence>
<dbReference type="SUPFAM" id="SSF110942">
    <property type="entry name" value="HSP90 C-terminal domain"/>
    <property type="match status" value="1"/>
</dbReference>
<dbReference type="Gene3D" id="3.40.50.11260">
    <property type="match status" value="1"/>
</dbReference>
<keyword evidence="12" id="KW-1185">Reference proteome</keyword>
<feature type="compositionally biased region" description="Acidic residues" evidence="9">
    <location>
        <begin position="676"/>
        <end position="692"/>
    </location>
</feature>
<evidence type="ECO:0000256" key="7">
    <source>
        <dbReference type="ARBA" id="ARBA00023186"/>
    </source>
</evidence>
<evidence type="ECO:0000256" key="1">
    <source>
        <dbReference type="ARBA" id="ARBA00004496"/>
    </source>
</evidence>
<evidence type="ECO:0000256" key="4">
    <source>
        <dbReference type="ARBA" id="ARBA00022741"/>
    </source>
</evidence>
<gene>
    <name evidence="11" type="primary">HSC80_4</name>
    <name evidence="11" type="ORF">CASFOL_041489</name>
</gene>
<dbReference type="InterPro" id="IPR037196">
    <property type="entry name" value="HSP90_C"/>
</dbReference>
<dbReference type="Pfam" id="PF00183">
    <property type="entry name" value="HSP90"/>
    <property type="match status" value="1"/>
</dbReference>
<dbReference type="PANTHER" id="PTHR11528">
    <property type="entry name" value="HEAT SHOCK PROTEIN 90 FAMILY MEMBER"/>
    <property type="match status" value="1"/>
</dbReference>
<feature type="domain" description="Histidine kinase/HSP90-like ATPase" evidence="10">
    <location>
        <begin position="28"/>
        <end position="166"/>
    </location>
</feature>
<feature type="binding site" evidence="8">
    <location>
        <position position="373"/>
    </location>
    <ligand>
        <name>ATP</name>
        <dbReference type="ChEBI" id="CHEBI:30616"/>
    </ligand>
</feature>
<dbReference type="NCBIfam" id="NF003555">
    <property type="entry name" value="PRK05218.1"/>
    <property type="match status" value="1"/>
</dbReference>
<evidence type="ECO:0000256" key="8">
    <source>
        <dbReference type="PIRSR" id="PIRSR002583-1"/>
    </source>
</evidence>
<dbReference type="GO" id="GO:0005737">
    <property type="term" value="C:cytoplasm"/>
    <property type="evidence" value="ECO:0007669"/>
    <property type="project" value="UniProtKB-SubCell"/>
</dbReference>
<keyword evidence="5 8" id="KW-0067">ATP-binding</keyword>
<evidence type="ECO:0000313" key="11">
    <source>
        <dbReference type="EMBL" id="KAL3614732.1"/>
    </source>
</evidence>
<dbReference type="CDD" id="cd16927">
    <property type="entry name" value="HATPase_Hsp90-like"/>
    <property type="match status" value="1"/>
</dbReference>
<name>A0ABD3BCZ8_9LAMI</name>
<keyword evidence="7" id="KW-0143">Chaperone</keyword>
<dbReference type="GO" id="GO:0005524">
    <property type="term" value="F:ATP binding"/>
    <property type="evidence" value="ECO:0007669"/>
    <property type="project" value="UniProtKB-KW"/>
</dbReference>
<dbReference type="FunFam" id="3.40.50.11260:FF:000001">
    <property type="entry name" value="Heat shock protein 90 alpha"/>
    <property type="match status" value="1"/>
</dbReference>
<protein>
    <submittedName>
        <fullName evidence="11">Heat shock cognate protein 80</fullName>
    </submittedName>
</protein>
<feature type="binding site" evidence="8">
    <location>
        <begin position="101"/>
        <end position="102"/>
    </location>
    <ligand>
        <name>ATP</name>
        <dbReference type="ChEBI" id="CHEBI:30616"/>
    </ligand>
</feature>
<evidence type="ECO:0000256" key="9">
    <source>
        <dbReference type="SAM" id="MobiDB-lite"/>
    </source>
</evidence>
<dbReference type="Pfam" id="PF13589">
    <property type="entry name" value="HATPase_c_3"/>
    <property type="match status" value="1"/>
</dbReference>
<comment type="caution">
    <text evidence="11">The sequence shown here is derived from an EMBL/GenBank/DDBJ whole genome shotgun (WGS) entry which is preliminary data.</text>
</comment>
<dbReference type="Gene3D" id="3.30.565.10">
    <property type="entry name" value="Histidine kinase-like ATPase, C-terminal domain"/>
    <property type="match status" value="1"/>
</dbReference>
<dbReference type="HAMAP" id="MF_00505">
    <property type="entry name" value="HSP90"/>
    <property type="match status" value="1"/>
</dbReference>
<dbReference type="InterPro" id="IPR020568">
    <property type="entry name" value="Ribosomal_Su5_D2-typ_SF"/>
</dbReference>
<keyword evidence="3" id="KW-0963">Cytoplasm</keyword>
<feature type="binding site" evidence="8">
    <location>
        <position position="173"/>
    </location>
    <ligand>
        <name>ATP</name>
        <dbReference type="ChEBI" id="CHEBI:30616"/>
    </ligand>
</feature>
<comment type="similarity">
    <text evidence="2">Belongs to the heat shock protein 90 family.</text>
</comment>
<evidence type="ECO:0000256" key="3">
    <source>
        <dbReference type="ARBA" id="ARBA00022490"/>
    </source>
</evidence>
<dbReference type="FunFam" id="3.30.230.80:FF:000001">
    <property type="entry name" value="Heat shock protein 90 alpha"/>
    <property type="match status" value="1"/>
</dbReference>
<feature type="binding site" evidence="8">
    <location>
        <position position="86"/>
    </location>
    <ligand>
        <name>ATP</name>
        <dbReference type="ChEBI" id="CHEBI:30616"/>
    </ligand>
</feature>
<feature type="binding site" evidence="8">
    <location>
        <position position="94"/>
    </location>
    <ligand>
        <name>ATP</name>
        <dbReference type="ChEBI" id="CHEBI:30616"/>
    </ligand>
</feature>
<dbReference type="Gene3D" id="1.20.120.790">
    <property type="entry name" value="Heat shock protein 90, C-terminal domain"/>
    <property type="match status" value="1"/>
</dbReference>
<evidence type="ECO:0000256" key="6">
    <source>
        <dbReference type="ARBA" id="ARBA00023016"/>
    </source>
</evidence>
<feature type="region of interest" description="Disordered" evidence="9">
    <location>
        <begin position="216"/>
        <end position="248"/>
    </location>
</feature>
<feature type="binding site" evidence="8">
    <location>
        <position position="39"/>
    </location>
    <ligand>
        <name>ATP</name>
        <dbReference type="ChEBI" id="CHEBI:30616"/>
    </ligand>
</feature>
<dbReference type="FunFam" id="1.20.120.790:FF:000001">
    <property type="entry name" value="Heat shock protein 90 alpha"/>
    <property type="match status" value="1"/>
</dbReference>
<keyword evidence="6 11" id="KW-0346">Stress response</keyword>
<dbReference type="Gene3D" id="3.30.230.80">
    <property type="match status" value="1"/>
</dbReference>
<dbReference type="PIRSF" id="PIRSF002583">
    <property type="entry name" value="Hsp90"/>
    <property type="match status" value="1"/>
</dbReference>
<dbReference type="PRINTS" id="PR00775">
    <property type="entry name" value="HEATSHOCK90"/>
</dbReference>
<proteinExistence type="inferred from homology"/>
<feature type="binding site" evidence="8">
    <location>
        <begin position="121"/>
        <end position="126"/>
    </location>
    <ligand>
        <name>ATP</name>
        <dbReference type="ChEBI" id="CHEBI:30616"/>
    </ligand>
</feature>
<dbReference type="InterPro" id="IPR019805">
    <property type="entry name" value="Heat_shock_protein_90_CS"/>
</dbReference>
<dbReference type="InterPro" id="IPR003594">
    <property type="entry name" value="HATPase_dom"/>
</dbReference>
<dbReference type="PROSITE" id="PS00298">
    <property type="entry name" value="HSP90"/>
    <property type="match status" value="1"/>
</dbReference>
<dbReference type="FunFam" id="3.30.565.10:FF:000012">
    <property type="entry name" value="Heat shock cognate protein"/>
    <property type="match status" value="1"/>
</dbReference>
<dbReference type="SUPFAM" id="SSF54211">
    <property type="entry name" value="Ribosomal protein S5 domain 2-like"/>
    <property type="match status" value="1"/>
</dbReference>
<comment type="subcellular location">
    <subcellularLocation>
        <location evidence="1">Cytoplasm</location>
    </subcellularLocation>
</comment>
<feature type="region of interest" description="Disordered" evidence="9">
    <location>
        <begin position="676"/>
        <end position="701"/>
    </location>
</feature>
<dbReference type="SUPFAM" id="SSF55874">
    <property type="entry name" value="ATPase domain of HSP90 chaperone/DNA topoisomerase II/histidine kinase"/>
    <property type="match status" value="1"/>
</dbReference>